<feature type="transmembrane region" description="Helical" evidence="10">
    <location>
        <begin position="488"/>
        <end position="505"/>
    </location>
</feature>
<evidence type="ECO:0000256" key="2">
    <source>
        <dbReference type="ARBA" id="ARBA00006459"/>
    </source>
</evidence>
<dbReference type="InterPro" id="IPR037272">
    <property type="entry name" value="SNS_sf"/>
</dbReference>
<feature type="binding site" evidence="8">
    <location>
        <position position="387"/>
    </location>
    <ligand>
        <name>Na(+)</name>
        <dbReference type="ChEBI" id="CHEBI:29101"/>
        <label>1</label>
    </ligand>
</feature>
<keyword evidence="5 10" id="KW-1133">Transmembrane helix</keyword>
<feature type="transmembrane region" description="Helical" evidence="10">
    <location>
        <begin position="412"/>
        <end position="431"/>
    </location>
</feature>
<evidence type="ECO:0000313" key="12">
    <source>
        <dbReference type="Proteomes" id="UP000735302"/>
    </source>
</evidence>
<keyword evidence="4 10" id="KW-0812">Transmembrane</keyword>
<keyword evidence="3" id="KW-0813">Transport</keyword>
<dbReference type="PANTHER" id="PTHR11616">
    <property type="entry name" value="SODIUM/CHLORIDE DEPENDENT TRANSPORTER"/>
    <property type="match status" value="1"/>
</dbReference>
<dbReference type="PRINTS" id="PR00176">
    <property type="entry name" value="NANEUSMPORT"/>
</dbReference>
<keyword evidence="7" id="KW-0325">Glycoprotein</keyword>
<dbReference type="PANTHER" id="PTHR11616:SF321">
    <property type="entry name" value="SODIUM-DEPENDENT NUTRIENT AMINO ACID TRANSPORTER 1-RELATED"/>
    <property type="match status" value="1"/>
</dbReference>
<keyword evidence="8" id="KW-0479">Metal-binding</keyword>
<evidence type="ECO:0000256" key="1">
    <source>
        <dbReference type="ARBA" id="ARBA00004141"/>
    </source>
</evidence>
<feature type="transmembrane region" description="Helical" evidence="10">
    <location>
        <begin position="229"/>
        <end position="247"/>
    </location>
</feature>
<accession>A0AAV3Y541</accession>
<comment type="subcellular location">
    <subcellularLocation>
        <location evidence="1">Membrane</location>
        <topology evidence="1">Multi-pass membrane protein</topology>
    </subcellularLocation>
</comment>
<dbReference type="InterPro" id="IPR006912">
    <property type="entry name" value="Harbinger_derived_prot"/>
</dbReference>
<dbReference type="Pfam" id="PF04827">
    <property type="entry name" value="Plant_tran"/>
    <property type="match status" value="1"/>
</dbReference>
<dbReference type="GO" id="GO:0005886">
    <property type="term" value="C:plasma membrane"/>
    <property type="evidence" value="ECO:0007669"/>
    <property type="project" value="TreeGrafter"/>
</dbReference>
<dbReference type="InterPro" id="IPR000175">
    <property type="entry name" value="Na/ntran_symport"/>
</dbReference>
<dbReference type="GO" id="GO:0089718">
    <property type="term" value="P:amino acid import across plasma membrane"/>
    <property type="evidence" value="ECO:0007669"/>
    <property type="project" value="TreeGrafter"/>
</dbReference>
<comment type="similarity">
    <text evidence="2">Belongs to the sodium:neurotransmitter symporter (SNF) (TC 2.A.22) family.</text>
</comment>
<sequence>MLSRFLITGVSYRRLGFEFRMGASTVGAIVSETIDVLWEELQPLHMPVPTRESFRSIVDDFSKIWNFPNCIRALDGKHIRIRCPKLSGSMFYNYKQYFSVVLQALVDANYRFIAIDVGGYGKQSDGGTFQASNLYRAILGGKIQIPEPRTLPETNVVAPFVFVADEAYPLMDFLLKPYERGNLSLEEECFSKRLSRSRKTVECAFGILVSKWGILDKPIKADTELVDRIVVYVTATFPYLVLSILLIRGMTLPGAMHGIKWYLVPQWDKLASFKVWGDAATQIFFSVGMAWGSLITLASYNKFSNNVFRDAMIVPCINCFTSVFAGLVIFSVLGFMSHSTGLPIEKVVTQGPGLIFIVYPEAVAKMPFSHLWAILFFLMIFTIGLDSQFGMFETMTSAFVDEYPAFLRKKKVLFTAFMCFVEFCIGIPMVYQGGIFLLTLMDWYSSCFSLMLLSLTECLVISWIYGVDRFMKDIELMIGFRPWPYWKYMWKYFTPAIVLFIWTFSLHQLQRVSLGGYRYPDWSIVVGWGFALCSVIPLPICATVAIYEEKSGTLLQKILKLIQPAANFGPSQVKDRERYFASLDEFDWLRLRAVKAGLDWRSYKRMQISSTSKNVSNDPLTTTVNMDSGAISGESNGKSLGPKNDPPSYGDWLPNGSANVSSSDLTGQGNQSASHQNGAAVTGAEADKSESKC</sequence>
<keyword evidence="8" id="KW-0915">Sodium</keyword>
<proteinExistence type="inferred from homology"/>
<evidence type="ECO:0000256" key="3">
    <source>
        <dbReference type="ARBA" id="ARBA00022448"/>
    </source>
</evidence>
<comment type="caution">
    <text evidence="11">The sequence shown here is derived from an EMBL/GenBank/DDBJ whole genome shotgun (WGS) entry which is preliminary data.</text>
</comment>
<feature type="binding site" evidence="8">
    <location>
        <position position="386"/>
    </location>
    <ligand>
        <name>Na(+)</name>
        <dbReference type="ChEBI" id="CHEBI:29101"/>
        <label>1</label>
    </ligand>
</feature>
<dbReference type="GO" id="GO:0005283">
    <property type="term" value="F:amino acid:sodium symporter activity"/>
    <property type="evidence" value="ECO:0007669"/>
    <property type="project" value="TreeGrafter"/>
</dbReference>
<feature type="compositionally biased region" description="Polar residues" evidence="9">
    <location>
        <begin position="611"/>
        <end position="626"/>
    </location>
</feature>
<dbReference type="PROSITE" id="PS50267">
    <property type="entry name" value="NA_NEUROTRAN_SYMP_3"/>
    <property type="match status" value="1"/>
</dbReference>
<feature type="transmembrane region" description="Helical" evidence="10">
    <location>
        <begin position="525"/>
        <end position="547"/>
    </location>
</feature>
<dbReference type="Proteomes" id="UP000735302">
    <property type="component" value="Unassembled WGS sequence"/>
</dbReference>
<evidence type="ECO:0000256" key="7">
    <source>
        <dbReference type="ARBA" id="ARBA00023180"/>
    </source>
</evidence>
<dbReference type="GO" id="GO:0046872">
    <property type="term" value="F:metal ion binding"/>
    <property type="evidence" value="ECO:0007669"/>
    <property type="project" value="UniProtKB-KW"/>
</dbReference>
<dbReference type="SUPFAM" id="SSF161070">
    <property type="entry name" value="SNF-like"/>
    <property type="match status" value="1"/>
</dbReference>
<name>A0AAV3Y541_9GAST</name>
<organism evidence="11 12">
    <name type="scientific">Plakobranchus ocellatus</name>
    <dbReference type="NCBI Taxonomy" id="259542"/>
    <lineage>
        <taxon>Eukaryota</taxon>
        <taxon>Metazoa</taxon>
        <taxon>Spiralia</taxon>
        <taxon>Lophotrochozoa</taxon>
        <taxon>Mollusca</taxon>
        <taxon>Gastropoda</taxon>
        <taxon>Heterobranchia</taxon>
        <taxon>Euthyneura</taxon>
        <taxon>Panpulmonata</taxon>
        <taxon>Sacoglossa</taxon>
        <taxon>Placobranchoidea</taxon>
        <taxon>Plakobranchidae</taxon>
        <taxon>Plakobranchus</taxon>
    </lineage>
</organism>
<dbReference type="AlphaFoldDB" id="A0AAV3Y541"/>
<evidence type="ECO:0000256" key="10">
    <source>
        <dbReference type="SAM" id="Phobius"/>
    </source>
</evidence>
<evidence type="ECO:0000256" key="6">
    <source>
        <dbReference type="ARBA" id="ARBA00023136"/>
    </source>
</evidence>
<dbReference type="Pfam" id="PF00209">
    <property type="entry name" value="SNF"/>
    <property type="match status" value="1"/>
</dbReference>
<feature type="binding site" evidence="8">
    <location>
        <position position="318"/>
    </location>
    <ligand>
        <name>Na(+)</name>
        <dbReference type="ChEBI" id="CHEBI:29101"/>
        <label>1</label>
    </ligand>
</feature>
<protein>
    <submittedName>
        <fullName evidence="11">Sodium- and chloride-dependent glycine transporter 1-like</fullName>
    </submittedName>
</protein>
<feature type="transmembrane region" description="Helical" evidence="10">
    <location>
        <begin position="371"/>
        <end position="392"/>
    </location>
</feature>
<feature type="transmembrane region" description="Helical" evidence="10">
    <location>
        <begin position="312"/>
        <end position="336"/>
    </location>
</feature>
<feature type="transmembrane region" description="Helical" evidence="10">
    <location>
        <begin position="443"/>
        <end position="467"/>
    </location>
</feature>
<keyword evidence="12" id="KW-1185">Reference proteome</keyword>
<feature type="region of interest" description="Disordered" evidence="9">
    <location>
        <begin position="611"/>
        <end position="693"/>
    </location>
</feature>
<feature type="transmembrane region" description="Helical" evidence="10">
    <location>
        <begin position="279"/>
        <end position="300"/>
    </location>
</feature>
<reference evidence="11 12" key="1">
    <citation type="journal article" date="2021" name="Elife">
        <title>Chloroplast acquisition without the gene transfer in kleptoplastic sea slugs, Plakobranchus ocellatus.</title>
        <authorList>
            <person name="Maeda T."/>
            <person name="Takahashi S."/>
            <person name="Yoshida T."/>
            <person name="Shimamura S."/>
            <person name="Takaki Y."/>
            <person name="Nagai Y."/>
            <person name="Toyoda A."/>
            <person name="Suzuki Y."/>
            <person name="Arimoto A."/>
            <person name="Ishii H."/>
            <person name="Satoh N."/>
            <person name="Nishiyama T."/>
            <person name="Hasebe M."/>
            <person name="Maruyama T."/>
            <person name="Minagawa J."/>
            <person name="Obokata J."/>
            <person name="Shigenobu S."/>
        </authorList>
    </citation>
    <scope>NUCLEOTIDE SEQUENCE [LARGE SCALE GENOMIC DNA]</scope>
</reference>
<evidence type="ECO:0000256" key="8">
    <source>
        <dbReference type="PIRSR" id="PIRSR600175-1"/>
    </source>
</evidence>
<evidence type="ECO:0000313" key="11">
    <source>
        <dbReference type="EMBL" id="GFN78073.1"/>
    </source>
</evidence>
<feature type="compositionally biased region" description="Polar residues" evidence="9">
    <location>
        <begin position="656"/>
        <end position="679"/>
    </location>
</feature>
<evidence type="ECO:0000256" key="4">
    <source>
        <dbReference type="ARBA" id="ARBA00022692"/>
    </source>
</evidence>
<dbReference type="EMBL" id="BLXT01000540">
    <property type="protein sequence ID" value="GFN78073.1"/>
    <property type="molecule type" value="Genomic_DNA"/>
</dbReference>
<feature type="binding site" evidence="8">
    <location>
        <position position="286"/>
    </location>
    <ligand>
        <name>Na(+)</name>
        <dbReference type="ChEBI" id="CHEBI:29101"/>
        <label>1</label>
    </ligand>
</feature>
<keyword evidence="6 10" id="KW-0472">Membrane</keyword>
<evidence type="ECO:0000256" key="5">
    <source>
        <dbReference type="ARBA" id="ARBA00022989"/>
    </source>
</evidence>
<evidence type="ECO:0000256" key="9">
    <source>
        <dbReference type="SAM" id="MobiDB-lite"/>
    </source>
</evidence>
<gene>
    <name evidence="11" type="ORF">PoB_000457900</name>
</gene>